<reference evidence="1" key="2">
    <citation type="submission" date="2020-11" db="EMBL/GenBank/DDBJ databases">
        <authorList>
            <consortium name="DOE Joint Genome Institute"/>
            <person name="Kuo A."/>
            <person name="Miyauchi S."/>
            <person name="Kiss E."/>
            <person name="Drula E."/>
            <person name="Kohler A."/>
            <person name="Sanchez-Garcia M."/>
            <person name="Andreopoulos B."/>
            <person name="Barry K.W."/>
            <person name="Bonito G."/>
            <person name="Buee M."/>
            <person name="Carver A."/>
            <person name="Chen C."/>
            <person name="Cichocki N."/>
            <person name="Clum A."/>
            <person name="Culley D."/>
            <person name="Crous P.W."/>
            <person name="Fauchery L."/>
            <person name="Girlanda M."/>
            <person name="Hayes R."/>
            <person name="Keri Z."/>
            <person name="Labutti K."/>
            <person name="Lipzen A."/>
            <person name="Lombard V."/>
            <person name="Magnuson J."/>
            <person name="Maillard F."/>
            <person name="Morin E."/>
            <person name="Murat C."/>
            <person name="Nolan M."/>
            <person name="Ohm R."/>
            <person name="Pangilinan J."/>
            <person name="Pereira M."/>
            <person name="Perotto S."/>
            <person name="Peter M."/>
            <person name="Riley R."/>
            <person name="Sitrit Y."/>
            <person name="Stielow B."/>
            <person name="Szollosi G."/>
            <person name="Zifcakova L."/>
            <person name="Stursova M."/>
            <person name="Spatafora J.W."/>
            <person name="Tedersoo L."/>
            <person name="Vaario L.-M."/>
            <person name="Yamada A."/>
            <person name="Yan M."/>
            <person name="Wang P."/>
            <person name="Xu J."/>
            <person name="Bruns T."/>
            <person name="Baldrian P."/>
            <person name="Vilgalys R."/>
            <person name="Henrissat B."/>
            <person name="Grigoriev I.V."/>
            <person name="Hibbett D."/>
            <person name="Nagy L.G."/>
            <person name="Martin F.M."/>
        </authorList>
    </citation>
    <scope>NUCLEOTIDE SEQUENCE</scope>
    <source>
        <strain evidence="1">UH-Tt-Lm1</strain>
    </source>
</reference>
<name>A0A9P6HJ76_9AGAM</name>
<dbReference type="EMBL" id="WIUZ02000005">
    <property type="protein sequence ID" value="KAF9787295.1"/>
    <property type="molecule type" value="Genomic_DNA"/>
</dbReference>
<dbReference type="OrthoDB" id="3263050at2759"/>
<reference evidence="1" key="1">
    <citation type="journal article" date="2020" name="Nat. Commun.">
        <title>Large-scale genome sequencing of mycorrhizal fungi provides insights into the early evolution of symbiotic traits.</title>
        <authorList>
            <person name="Miyauchi S."/>
            <person name="Kiss E."/>
            <person name="Kuo A."/>
            <person name="Drula E."/>
            <person name="Kohler A."/>
            <person name="Sanchez-Garcia M."/>
            <person name="Morin E."/>
            <person name="Andreopoulos B."/>
            <person name="Barry K.W."/>
            <person name="Bonito G."/>
            <person name="Buee M."/>
            <person name="Carver A."/>
            <person name="Chen C."/>
            <person name="Cichocki N."/>
            <person name="Clum A."/>
            <person name="Culley D."/>
            <person name="Crous P.W."/>
            <person name="Fauchery L."/>
            <person name="Girlanda M."/>
            <person name="Hayes R.D."/>
            <person name="Keri Z."/>
            <person name="LaButti K."/>
            <person name="Lipzen A."/>
            <person name="Lombard V."/>
            <person name="Magnuson J."/>
            <person name="Maillard F."/>
            <person name="Murat C."/>
            <person name="Nolan M."/>
            <person name="Ohm R.A."/>
            <person name="Pangilinan J."/>
            <person name="Pereira M.F."/>
            <person name="Perotto S."/>
            <person name="Peter M."/>
            <person name="Pfister S."/>
            <person name="Riley R."/>
            <person name="Sitrit Y."/>
            <person name="Stielow J.B."/>
            <person name="Szollosi G."/>
            <person name="Zifcakova L."/>
            <person name="Stursova M."/>
            <person name="Spatafora J.W."/>
            <person name="Tedersoo L."/>
            <person name="Vaario L.M."/>
            <person name="Yamada A."/>
            <person name="Yan M."/>
            <person name="Wang P."/>
            <person name="Xu J."/>
            <person name="Bruns T."/>
            <person name="Baldrian P."/>
            <person name="Vilgalys R."/>
            <person name="Dunand C."/>
            <person name="Henrissat B."/>
            <person name="Grigoriev I.V."/>
            <person name="Hibbett D."/>
            <person name="Nagy L.G."/>
            <person name="Martin F.M."/>
        </authorList>
    </citation>
    <scope>NUCLEOTIDE SEQUENCE</scope>
    <source>
        <strain evidence="1">UH-Tt-Lm1</strain>
    </source>
</reference>
<organism evidence="1 2">
    <name type="scientific">Thelephora terrestris</name>
    <dbReference type="NCBI Taxonomy" id="56493"/>
    <lineage>
        <taxon>Eukaryota</taxon>
        <taxon>Fungi</taxon>
        <taxon>Dikarya</taxon>
        <taxon>Basidiomycota</taxon>
        <taxon>Agaricomycotina</taxon>
        <taxon>Agaricomycetes</taxon>
        <taxon>Thelephorales</taxon>
        <taxon>Thelephoraceae</taxon>
        <taxon>Thelephora</taxon>
    </lineage>
</organism>
<gene>
    <name evidence="1" type="ORF">BJ322DRAFT_1054580</name>
</gene>
<sequence>MSLPPEILEDIAFWLATEDTSIAPPKNLIPLLLLNRETNRFLSSNSNHYLYARIYAAKFDTKTSTRRLGKGRLTAFGLTAELKKRCMHLRAIRNFSFELELIEPAIWTAFVMMLENDGKNERLLLEYAHITHWLKHYWIAISSALEREGWPSNSLLHSACMWLLCNFYPEGDYGRETLKILVNAMKLFSVGAHHYPICHLPWTDYTPQGRAASPPSQEVTLYGERVNLTPLPIAIPATIAYLGIAESLDNKSQLSPIENNLGDTEWNRVFGLVDNNLAKVHTIGSLEGVWEGAFTYTDFTVYDALLRGTSSNLVVHTPFARHRQAFKAREYVVFESPKLPIGDTLHAFLPRRPTINKTPSGIEIEGVEYLAAADLTEEQKEREAVQDVVILGEGHSSWGQFRILGRVRPYDGLVSFLKDYMADDRGMWLYRGYLIGDADGTVVGRWRDTFSPPDFLGYEGSFMMTRRQ</sequence>
<accession>A0A9P6HJ76</accession>
<evidence type="ECO:0000313" key="1">
    <source>
        <dbReference type="EMBL" id="KAF9787295.1"/>
    </source>
</evidence>
<keyword evidence="2" id="KW-1185">Reference proteome</keyword>
<evidence type="ECO:0008006" key="3">
    <source>
        <dbReference type="Google" id="ProtNLM"/>
    </source>
</evidence>
<dbReference type="AlphaFoldDB" id="A0A9P6HJ76"/>
<evidence type="ECO:0000313" key="2">
    <source>
        <dbReference type="Proteomes" id="UP000736335"/>
    </source>
</evidence>
<comment type="caution">
    <text evidence="1">The sequence shown here is derived from an EMBL/GenBank/DDBJ whole genome shotgun (WGS) entry which is preliminary data.</text>
</comment>
<protein>
    <recommendedName>
        <fullName evidence="3">F-box domain-containing protein</fullName>
    </recommendedName>
</protein>
<proteinExistence type="predicted"/>
<dbReference type="Proteomes" id="UP000736335">
    <property type="component" value="Unassembled WGS sequence"/>
</dbReference>